<dbReference type="Proteomes" id="UP000827976">
    <property type="component" value="Chromosome 12"/>
</dbReference>
<proteinExistence type="predicted"/>
<comment type="caution">
    <text evidence="1">The sequence shown here is derived from an EMBL/GenBank/DDBJ whole genome shotgun (WGS) entry which is preliminary data.</text>
</comment>
<protein>
    <submittedName>
        <fullName evidence="1">TPR-like protein</fullName>
    </submittedName>
</protein>
<accession>A0ACB7V3X1</accession>
<evidence type="ECO:0000313" key="1">
    <source>
        <dbReference type="EMBL" id="KAH7667824.1"/>
    </source>
</evidence>
<gene>
    <name evidence="1" type="ORF">IHE45_12G085800</name>
</gene>
<sequence>MYFRFGQPRIALKLFDRMPLRNDASWNTVISGCVRAGSFVKSIELFRSMREDGFGPNGFVLASILSAFNQCREVIARGIEFHGFVLKVGLLNDVFVATALLHLYGSHGLVYNAERLFDEMPERNVVSWTALMVSYSKNGYPEDAVIAYQQMKREGVPCNENSFSAVISSCGLLASETIGFQILAHAVVYGFGHDVSVLNAAIALLDSLERVEDAERVFYQMKNRDRITWNSMISLYSHGGICEESLQCFSNMRYANVRSDATTLSSLISVCASVDCPKFGKGLHALAVKQGLDASVSVANTLVSMYSLETLEDAESLFHAMVEKDLISWNSMISGYAQCGQLMDALKIFSQLLLGKTVVNHVSFASALGACSSPEALSYGEMVHALMIQFGLQWNLLLGNALITMYSKCNAMRKAELVFQRMPAYDVVTCNALIGGHVENEEQREAMQVLSFMRRVGIRGNYITMVNVLSSCSAPQDLLQLGMPLHAHIISSGFESDEFVKNSLLTMYSKCGDFNSSKFIFDRLAIRTTVSWNVMVASKAHHFHGEDALKLFTEMRYEGVELDQFSLSAGLAASTSLASVEEGQQLHSLIIKLGYEMDLHVRNAAMDMYGKCGNIDDMIKMLPEPSSRSRQTWNIMISVYARHGLFEKAEKTFKQMLQIGAKPDYVTFVSLLAACNHAGLADKGLDYYAYMTSALGIQPRIEHCVCMVDLLGRSGKLMEAEKFVENMPVQPNDLIWRSLLASSRIHKNLELGKKAAQSLLKLDPLDDSAYVLLSNVCATTGRWEDVEKVRTHMKSINLKKRPACSWIKVKNKVSSFGSGDRGHPQAELIYAKLEGMLHMVKELGYVADTSFTLHDIDEEQKEHTLWNHSEKLALAFGLMGVPEGSIIRVFKNLRVCGDCHLVYKLVSKAVGRELVLRDPFRFHHFKDGECSCLDYW</sequence>
<evidence type="ECO:0000313" key="2">
    <source>
        <dbReference type="Proteomes" id="UP000827976"/>
    </source>
</evidence>
<reference evidence="2" key="1">
    <citation type="journal article" date="2022" name="Nat. Commun.">
        <title>Chromosome evolution and the genetic basis of agronomically important traits in greater yam.</title>
        <authorList>
            <person name="Bredeson J.V."/>
            <person name="Lyons J.B."/>
            <person name="Oniyinde I.O."/>
            <person name="Okereke N.R."/>
            <person name="Kolade O."/>
            <person name="Nnabue I."/>
            <person name="Nwadili C.O."/>
            <person name="Hribova E."/>
            <person name="Parker M."/>
            <person name="Nwogha J."/>
            <person name="Shu S."/>
            <person name="Carlson J."/>
            <person name="Kariba R."/>
            <person name="Muthemba S."/>
            <person name="Knop K."/>
            <person name="Barton G.J."/>
            <person name="Sherwood A.V."/>
            <person name="Lopez-Montes A."/>
            <person name="Asiedu R."/>
            <person name="Jamnadass R."/>
            <person name="Muchugi A."/>
            <person name="Goodstein D."/>
            <person name="Egesi C.N."/>
            <person name="Featherston J."/>
            <person name="Asfaw A."/>
            <person name="Simpson G.G."/>
            <person name="Dolezel J."/>
            <person name="Hendre P.S."/>
            <person name="Van Deynze A."/>
            <person name="Kumar P.L."/>
            <person name="Obidiegwu J.E."/>
            <person name="Bhattacharjee R."/>
            <person name="Rokhsar D.S."/>
        </authorList>
    </citation>
    <scope>NUCLEOTIDE SEQUENCE [LARGE SCALE GENOMIC DNA]</scope>
    <source>
        <strain evidence="2">cv. TDa95/00328</strain>
    </source>
</reference>
<dbReference type="EMBL" id="CM037022">
    <property type="protein sequence ID" value="KAH7667824.1"/>
    <property type="molecule type" value="Genomic_DNA"/>
</dbReference>
<organism evidence="1 2">
    <name type="scientific">Dioscorea alata</name>
    <name type="common">Purple yam</name>
    <dbReference type="NCBI Taxonomy" id="55571"/>
    <lineage>
        <taxon>Eukaryota</taxon>
        <taxon>Viridiplantae</taxon>
        <taxon>Streptophyta</taxon>
        <taxon>Embryophyta</taxon>
        <taxon>Tracheophyta</taxon>
        <taxon>Spermatophyta</taxon>
        <taxon>Magnoliopsida</taxon>
        <taxon>Liliopsida</taxon>
        <taxon>Dioscoreales</taxon>
        <taxon>Dioscoreaceae</taxon>
        <taxon>Dioscorea</taxon>
    </lineage>
</organism>
<name>A0ACB7V3X1_DIOAL</name>
<keyword evidence="2" id="KW-1185">Reference proteome</keyword>